<evidence type="ECO:0000256" key="5">
    <source>
        <dbReference type="ARBA" id="ARBA00023098"/>
    </source>
</evidence>
<accession>A0A4Y6PME4</accession>
<feature type="transmembrane region" description="Helical" evidence="7">
    <location>
        <begin position="44"/>
        <end position="65"/>
    </location>
</feature>
<evidence type="ECO:0000313" key="9">
    <source>
        <dbReference type="EMBL" id="QDG49420.1"/>
    </source>
</evidence>
<dbReference type="GO" id="GO:0012505">
    <property type="term" value="C:endomembrane system"/>
    <property type="evidence" value="ECO:0007669"/>
    <property type="project" value="UniProtKB-SubCell"/>
</dbReference>
<feature type="transmembrane region" description="Helical" evidence="7">
    <location>
        <begin position="6"/>
        <end position="23"/>
    </location>
</feature>
<evidence type="ECO:0000256" key="4">
    <source>
        <dbReference type="ARBA" id="ARBA00023002"/>
    </source>
</evidence>
<name>A0A4Y6PME4_PERCE</name>
<dbReference type="GO" id="GO:0050479">
    <property type="term" value="F:glyceryl-ether monooxygenase activity"/>
    <property type="evidence" value="ECO:0007669"/>
    <property type="project" value="TreeGrafter"/>
</dbReference>
<dbReference type="InterPro" id="IPR051689">
    <property type="entry name" value="Sterol_desaturase/TMEM195"/>
</dbReference>
<feature type="transmembrane region" description="Helical" evidence="7">
    <location>
        <begin position="77"/>
        <end position="96"/>
    </location>
</feature>
<feature type="transmembrane region" description="Helical" evidence="7">
    <location>
        <begin position="355"/>
        <end position="374"/>
    </location>
</feature>
<comment type="subcellular location">
    <subcellularLocation>
        <location evidence="1">Endomembrane system</location>
        <topology evidence="1">Multi-pass membrane protein</topology>
    </subcellularLocation>
</comment>
<reference evidence="9 10" key="1">
    <citation type="submission" date="2019-06" db="EMBL/GenBank/DDBJ databases">
        <title>Persicimonas caeni gen. nov., sp. nov., a predatory bacterium isolated from solar saltern.</title>
        <authorList>
            <person name="Wang S."/>
        </authorList>
    </citation>
    <scope>NUCLEOTIDE SEQUENCE [LARGE SCALE GENOMIC DNA]</scope>
    <source>
        <strain evidence="9 10">YN101</strain>
    </source>
</reference>
<dbReference type="InterPro" id="IPR006694">
    <property type="entry name" value="Fatty_acid_hydroxylase"/>
</dbReference>
<dbReference type="GO" id="GO:0006643">
    <property type="term" value="P:membrane lipid metabolic process"/>
    <property type="evidence" value="ECO:0007669"/>
    <property type="project" value="TreeGrafter"/>
</dbReference>
<keyword evidence="10" id="KW-1185">Reference proteome</keyword>
<protein>
    <submittedName>
        <fullName evidence="9">Sterol desaturase family protein</fullName>
    </submittedName>
</protein>
<feature type="transmembrane region" description="Helical" evidence="7">
    <location>
        <begin position="327"/>
        <end position="348"/>
    </location>
</feature>
<dbReference type="PANTHER" id="PTHR21624:SF1">
    <property type="entry name" value="ALKYLGLYCEROL MONOOXYGENASE"/>
    <property type="match status" value="1"/>
</dbReference>
<keyword evidence="3 7" id="KW-1133">Transmembrane helix</keyword>
<evidence type="ECO:0000256" key="6">
    <source>
        <dbReference type="ARBA" id="ARBA00023136"/>
    </source>
</evidence>
<dbReference type="RefSeq" id="WP_141195918.1">
    <property type="nucleotide sequence ID" value="NZ_CP041186.1"/>
</dbReference>
<dbReference type="OrthoDB" id="5291790at2"/>
<evidence type="ECO:0000259" key="8">
    <source>
        <dbReference type="Pfam" id="PF04116"/>
    </source>
</evidence>
<dbReference type="GO" id="GO:0005506">
    <property type="term" value="F:iron ion binding"/>
    <property type="evidence" value="ECO:0007669"/>
    <property type="project" value="InterPro"/>
</dbReference>
<keyword evidence="6 7" id="KW-0472">Membrane</keyword>
<evidence type="ECO:0000313" key="10">
    <source>
        <dbReference type="Proteomes" id="UP000315995"/>
    </source>
</evidence>
<organism evidence="9 10">
    <name type="scientific">Persicimonas caeni</name>
    <dbReference type="NCBI Taxonomy" id="2292766"/>
    <lineage>
        <taxon>Bacteria</taxon>
        <taxon>Deltaproteobacteria</taxon>
        <taxon>Bradymonadales</taxon>
        <taxon>Bradymonadaceae</taxon>
        <taxon>Persicimonas</taxon>
    </lineage>
</organism>
<dbReference type="Pfam" id="PF04116">
    <property type="entry name" value="FA_hydroxylase"/>
    <property type="match status" value="1"/>
</dbReference>
<dbReference type="GO" id="GO:0008610">
    <property type="term" value="P:lipid biosynthetic process"/>
    <property type="evidence" value="ECO:0007669"/>
    <property type="project" value="InterPro"/>
</dbReference>
<dbReference type="PANTHER" id="PTHR21624">
    <property type="entry name" value="STEROL DESATURASE-RELATED PROTEIN"/>
    <property type="match status" value="1"/>
</dbReference>
<feature type="domain" description="Fatty acid hydroxylase" evidence="8">
    <location>
        <begin position="83"/>
        <end position="215"/>
    </location>
</feature>
<evidence type="ECO:0000256" key="1">
    <source>
        <dbReference type="ARBA" id="ARBA00004127"/>
    </source>
</evidence>
<feature type="transmembrane region" description="Helical" evidence="7">
    <location>
        <begin position="299"/>
        <end position="321"/>
    </location>
</feature>
<evidence type="ECO:0000256" key="3">
    <source>
        <dbReference type="ARBA" id="ARBA00022989"/>
    </source>
</evidence>
<evidence type="ECO:0000256" key="2">
    <source>
        <dbReference type="ARBA" id="ARBA00022692"/>
    </source>
</evidence>
<keyword evidence="4" id="KW-0560">Oxidoreductase</keyword>
<dbReference type="GO" id="GO:0016020">
    <property type="term" value="C:membrane"/>
    <property type="evidence" value="ECO:0007669"/>
    <property type="project" value="GOC"/>
</dbReference>
<feature type="transmembrane region" description="Helical" evidence="7">
    <location>
        <begin position="380"/>
        <end position="398"/>
    </location>
</feature>
<dbReference type="EMBL" id="CP041186">
    <property type="protein sequence ID" value="QDG49420.1"/>
    <property type="molecule type" value="Genomic_DNA"/>
</dbReference>
<gene>
    <name evidence="9" type="ORF">FIV42_01305</name>
</gene>
<proteinExistence type="predicted"/>
<evidence type="ECO:0000256" key="7">
    <source>
        <dbReference type="SAM" id="Phobius"/>
    </source>
</evidence>
<keyword evidence="5" id="KW-0443">Lipid metabolism</keyword>
<dbReference type="Proteomes" id="UP000315995">
    <property type="component" value="Chromosome"/>
</dbReference>
<sequence>MDAILIALSMPVFFVLIGIDLVATRLQGKDSYRFHDAITDLSCGVGSLVTGAAAKLLGLGAYALVWEYGRFWEVSTSSVLGWVGVIVGVDFCYYWFHRAGHRMNLIWAGHAVHHQSEDYNLAVALRQSWYIPLVSWVFYIPLALLGFPPVMYLTSTTANTLYQFWIHTESVGRLGPLEWVLNTPSHHRAHHGVNPQYIDKNYAGIFIIWDRLFGTFEPEEDAVVYGTVKPVASWNPLWVNVVKWVEMFHLVRGARRLRDKLKLVFGPPEWRPEDLGGSVEVPDVKAGARPKYETTLPRIIDWYVGANFVLIAAGTSAFLMFEGQLAWPKTAALGVLLLVAVTSVGGLLELKRWAFALEATRLVLGVPIIAWLTWSTPWTMPASAAAAGLFGVMLVWLNRLPRAHPEARATGALNS</sequence>
<keyword evidence="2 7" id="KW-0812">Transmembrane</keyword>
<dbReference type="AlphaFoldDB" id="A0A4Y6PME4"/>
<accession>A0A5B8XZC8</accession>